<evidence type="ECO:0000313" key="1">
    <source>
        <dbReference type="EMBL" id="KAK4454133.1"/>
    </source>
</evidence>
<dbReference type="AlphaFoldDB" id="A0AAV9H038"/>
<reference evidence="1" key="1">
    <citation type="journal article" date="2023" name="Mol. Phylogenet. Evol.">
        <title>Genome-scale phylogeny and comparative genomics of the fungal order Sordariales.</title>
        <authorList>
            <person name="Hensen N."/>
            <person name="Bonometti L."/>
            <person name="Westerberg I."/>
            <person name="Brannstrom I.O."/>
            <person name="Guillou S."/>
            <person name="Cros-Aarteil S."/>
            <person name="Calhoun S."/>
            <person name="Haridas S."/>
            <person name="Kuo A."/>
            <person name="Mondo S."/>
            <person name="Pangilinan J."/>
            <person name="Riley R."/>
            <person name="LaButti K."/>
            <person name="Andreopoulos B."/>
            <person name="Lipzen A."/>
            <person name="Chen C."/>
            <person name="Yan M."/>
            <person name="Daum C."/>
            <person name="Ng V."/>
            <person name="Clum A."/>
            <person name="Steindorff A."/>
            <person name="Ohm R.A."/>
            <person name="Martin F."/>
            <person name="Silar P."/>
            <person name="Natvig D.O."/>
            <person name="Lalanne C."/>
            <person name="Gautier V."/>
            <person name="Ament-Velasquez S.L."/>
            <person name="Kruys A."/>
            <person name="Hutchinson M.I."/>
            <person name="Powell A.J."/>
            <person name="Barry K."/>
            <person name="Miller A.N."/>
            <person name="Grigoriev I.V."/>
            <person name="Debuchy R."/>
            <person name="Gladieux P."/>
            <person name="Hiltunen Thoren M."/>
            <person name="Johannesson H."/>
        </authorList>
    </citation>
    <scope>NUCLEOTIDE SEQUENCE</scope>
    <source>
        <strain evidence="1">PSN243</strain>
    </source>
</reference>
<dbReference type="Proteomes" id="UP001321760">
    <property type="component" value="Unassembled WGS sequence"/>
</dbReference>
<comment type="caution">
    <text evidence="1">The sequence shown here is derived from an EMBL/GenBank/DDBJ whole genome shotgun (WGS) entry which is preliminary data.</text>
</comment>
<dbReference type="EMBL" id="MU865918">
    <property type="protein sequence ID" value="KAK4454133.1"/>
    <property type="molecule type" value="Genomic_DNA"/>
</dbReference>
<accession>A0AAV9H038</accession>
<evidence type="ECO:0000313" key="2">
    <source>
        <dbReference type="Proteomes" id="UP001321760"/>
    </source>
</evidence>
<keyword evidence="2" id="KW-1185">Reference proteome</keyword>
<gene>
    <name evidence="1" type="ORF">QBC34DRAFT_394346</name>
</gene>
<sequence>MHTVEWCSWLSRQSNTLKVSGSNPGLIIAMDPHRPAVLFWLFFLLGFDWEAAWGNPLMWDVTAGWGVGLQ</sequence>
<name>A0AAV9H038_9PEZI</name>
<proteinExistence type="predicted"/>
<organism evidence="1 2">
    <name type="scientific">Podospora aff. communis PSN243</name>
    <dbReference type="NCBI Taxonomy" id="3040156"/>
    <lineage>
        <taxon>Eukaryota</taxon>
        <taxon>Fungi</taxon>
        <taxon>Dikarya</taxon>
        <taxon>Ascomycota</taxon>
        <taxon>Pezizomycotina</taxon>
        <taxon>Sordariomycetes</taxon>
        <taxon>Sordariomycetidae</taxon>
        <taxon>Sordariales</taxon>
        <taxon>Podosporaceae</taxon>
        <taxon>Podospora</taxon>
    </lineage>
</organism>
<protein>
    <submittedName>
        <fullName evidence="1">Uncharacterized protein</fullName>
    </submittedName>
</protein>
<reference evidence="1" key="2">
    <citation type="submission" date="2023-05" db="EMBL/GenBank/DDBJ databases">
        <authorList>
            <consortium name="Lawrence Berkeley National Laboratory"/>
            <person name="Steindorff A."/>
            <person name="Hensen N."/>
            <person name="Bonometti L."/>
            <person name="Westerberg I."/>
            <person name="Brannstrom I.O."/>
            <person name="Guillou S."/>
            <person name="Cros-Aarteil S."/>
            <person name="Calhoun S."/>
            <person name="Haridas S."/>
            <person name="Kuo A."/>
            <person name="Mondo S."/>
            <person name="Pangilinan J."/>
            <person name="Riley R."/>
            <person name="Labutti K."/>
            <person name="Andreopoulos B."/>
            <person name="Lipzen A."/>
            <person name="Chen C."/>
            <person name="Yanf M."/>
            <person name="Daum C."/>
            <person name="Ng V."/>
            <person name="Clum A."/>
            <person name="Ohm R."/>
            <person name="Martin F."/>
            <person name="Silar P."/>
            <person name="Natvig D."/>
            <person name="Lalanne C."/>
            <person name="Gautier V."/>
            <person name="Ament-Velasquez S.L."/>
            <person name="Kruys A."/>
            <person name="Hutchinson M.I."/>
            <person name="Powell A.J."/>
            <person name="Barry K."/>
            <person name="Miller A.N."/>
            <person name="Grigoriev I.V."/>
            <person name="Debuchy R."/>
            <person name="Gladieux P."/>
            <person name="Thoren M.H."/>
            <person name="Johannesson H."/>
        </authorList>
    </citation>
    <scope>NUCLEOTIDE SEQUENCE</scope>
    <source>
        <strain evidence="1">PSN243</strain>
    </source>
</reference>